<gene>
    <name evidence="1" type="ORF">CQU01_04670</name>
</gene>
<dbReference type="RefSeq" id="WP_146935300.1">
    <property type="nucleotide sequence ID" value="NZ_BJXW01000007.1"/>
</dbReference>
<dbReference type="OrthoDB" id="1907105at2"/>
<proteinExistence type="predicted"/>
<comment type="caution">
    <text evidence="1">The sequence shown here is derived from an EMBL/GenBank/DDBJ whole genome shotgun (WGS) entry which is preliminary data.</text>
</comment>
<evidence type="ECO:0000313" key="1">
    <source>
        <dbReference type="EMBL" id="GEN30229.1"/>
    </source>
</evidence>
<evidence type="ECO:0000313" key="2">
    <source>
        <dbReference type="Proteomes" id="UP000321491"/>
    </source>
</evidence>
<protein>
    <recommendedName>
        <fullName evidence="3">Phage tail protein</fullName>
    </recommendedName>
</protein>
<organism evidence="1 2">
    <name type="scientific">Cerasibacillus quisquiliarum</name>
    <dbReference type="NCBI Taxonomy" id="227865"/>
    <lineage>
        <taxon>Bacteria</taxon>
        <taxon>Bacillati</taxon>
        <taxon>Bacillota</taxon>
        <taxon>Bacilli</taxon>
        <taxon>Bacillales</taxon>
        <taxon>Bacillaceae</taxon>
        <taxon>Cerasibacillus</taxon>
    </lineage>
</organism>
<dbReference type="Proteomes" id="UP000321491">
    <property type="component" value="Unassembled WGS sequence"/>
</dbReference>
<dbReference type="AlphaFoldDB" id="A0A511UUF9"/>
<accession>A0A511UUF9</accession>
<reference evidence="1 2" key="1">
    <citation type="submission" date="2019-07" db="EMBL/GenBank/DDBJ databases">
        <title>Whole genome shotgun sequence of Cerasibacillus quisquiliarum NBRC 102429.</title>
        <authorList>
            <person name="Hosoyama A."/>
            <person name="Uohara A."/>
            <person name="Ohji S."/>
            <person name="Ichikawa N."/>
        </authorList>
    </citation>
    <scope>NUCLEOTIDE SEQUENCE [LARGE SCALE GENOMIC DNA]</scope>
    <source>
        <strain evidence="1 2">NBRC 102429</strain>
    </source>
</reference>
<sequence length="236" mass="27453">MNNHFGITFNGKHSYRDFGLRVLEKHIGNPSKIKRKERVPFSNKIYDFSSVYGGQEYEERHLTYVFNLRDYDKVNLAIKKIEILNWLMQPNEKVQLLDDYIPGYYFLAEVEEAPDFDELRFRGVFTVNFTAYPFKIGEYEEGNDLWDPFNFLLDVAQITDFEVAGTKTVTLYNPGASVVKPKMKASSPMEIIKDGITYNIPVGESQSHDFILHQGENKMTIKGIGKISFYFRKELI</sequence>
<evidence type="ECO:0008006" key="3">
    <source>
        <dbReference type="Google" id="ProtNLM"/>
    </source>
</evidence>
<dbReference type="EMBL" id="BJXW01000007">
    <property type="protein sequence ID" value="GEN30229.1"/>
    <property type="molecule type" value="Genomic_DNA"/>
</dbReference>
<dbReference type="Gene3D" id="2.40.30.200">
    <property type="match status" value="1"/>
</dbReference>
<name>A0A511UUF9_9BACI</name>
<keyword evidence="2" id="KW-1185">Reference proteome</keyword>